<evidence type="ECO:0000313" key="3">
    <source>
        <dbReference type="Proteomes" id="UP001164929"/>
    </source>
</evidence>
<gene>
    <name evidence="2" type="ORF">NC653_035842</name>
</gene>
<evidence type="ECO:0000313" key="2">
    <source>
        <dbReference type="EMBL" id="KAJ6967734.1"/>
    </source>
</evidence>
<organism evidence="2 3">
    <name type="scientific">Populus alba x Populus x berolinensis</name>
    <dbReference type="NCBI Taxonomy" id="444605"/>
    <lineage>
        <taxon>Eukaryota</taxon>
        <taxon>Viridiplantae</taxon>
        <taxon>Streptophyta</taxon>
        <taxon>Embryophyta</taxon>
        <taxon>Tracheophyta</taxon>
        <taxon>Spermatophyta</taxon>
        <taxon>Magnoliopsida</taxon>
        <taxon>eudicotyledons</taxon>
        <taxon>Gunneridae</taxon>
        <taxon>Pentapetalae</taxon>
        <taxon>rosids</taxon>
        <taxon>fabids</taxon>
        <taxon>Malpighiales</taxon>
        <taxon>Salicaceae</taxon>
        <taxon>Saliceae</taxon>
        <taxon>Populus</taxon>
    </lineage>
</organism>
<dbReference type="Proteomes" id="UP001164929">
    <property type="component" value="Chromosome 16"/>
</dbReference>
<evidence type="ECO:0000256" key="1">
    <source>
        <dbReference type="SAM" id="MobiDB-lite"/>
    </source>
</evidence>
<protein>
    <submittedName>
        <fullName evidence="2">Uncharacterized protein</fullName>
    </submittedName>
</protein>
<sequence length="158" mass="17626">MDARMQTALPILGTVAADAAAAAVSFSELRELRNEVFCKLGPHGKFFSTGDWEFGGSKRTQVDWHKLVWGPLLHPFSNLEQTGYQSKANLCGKSRSHVQDGNKRLPIKYLERYRSRKLAWHLAEDGTHKPRNRSSTASSAETLGPCPLQSSGLRCFPR</sequence>
<proteinExistence type="predicted"/>
<dbReference type="EMBL" id="JAQIZT010000016">
    <property type="protein sequence ID" value="KAJ6967734.1"/>
    <property type="molecule type" value="Genomic_DNA"/>
</dbReference>
<reference evidence="2 3" key="1">
    <citation type="journal article" date="2023" name="Mol. Ecol. Resour.">
        <title>Chromosome-level genome assembly of a triploid poplar Populus alba 'Berolinensis'.</title>
        <authorList>
            <person name="Chen S."/>
            <person name="Yu Y."/>
            <person name="Wang X."/>
            <person name="Wang S."/>
            <person name="Zhang T."/>
            <person name="Zhou Y."/>
            <person name="He R."/>
            <person name="Meng N."/>
            <person name="Wang Y."/>
            <person name="Liu W."/>
            <person name="Liu Z."/>
            <person name="Liu J."/>
            <person name="Guo Q."/>
            <person name="Huang H."/>
            <person name="Sederoff R.R."/>
            <person name="Wang G."/>
            <person name="Qu G."/>
            <person name="Chen S."/>
        </authorList>
    </citation>
    <scope>NUCLEOTIDE SEQUENCE [LARGE SCALE GENOMIC DNA]</scope>
    <source>
        <strain evidence="2">SC-2020</strain>
    </source>
</reference>
<dbReference type="AlphaFoldDB" id="A0AAD6PU67"/>
<accession>A0AAD6PU67</accession>
<keyword evidence="3" id="KW-1185">Reference proteome</keyword>
<comment type="caution">
    <text evidence="2">The sequence shown here is derived from an EMBL/GenBank/DDBJ whole genome shotgun (WGS) entry which is preliminary data.</text>
</comment>
<name>A0AAD6PU67_9ROSI</name>
<feature type="region of interest" description="Disordered" evidence="1">
    <location>
        <begin position="124"/>
        <end position="145"/>
    </location>
</feature>